<sequence>MTDPGGLTRHTFNATGRTNRSLDALIAASGDNKTDAINGAIRLAATLLTYARDDGTVHVLAPDGTTHVVHLP</sequence>
<evidence type="ECO:0000313" key="2">
    <source>
        <dbReference type="Proteomes" id="UP000601223"/>
    </source>
</evidence>
<reference evidence="1 2" key="1">
    <citation type="submission" date="2021-01" db="EMBL/GenBank/DDBJ databases">
        <title>Whole genome shotgun sequence of Catellatospora bangladeshensis NBRC 107357.</title>
        <authorList>
            <person name="Komaki H."/>
            <person name="Tamura T."/>
        </authorList>
    </citation>
    <scope>NUCLEOTIDE SEQUENCE [LARGE SCALE GENOMIC DNA]</scope>
    <source>
        <strain evidence="1 2">NBRC 107357</strain>
    </source>
</reference>
<dbReference type="EMBL" id="BONF01000011">
    <property type="protein sequence ID" value="GIF80891.1"/>
    <property type="molecule type" value="Genomic_DNA"/>
</dbReference>
<dbReference type="AlphaFoldDB" id="A0A8J3NIY3"/>
<dbReference type="RefSeq" id="WP_203744919.1">
    <property type="nucleotide sequence ID" value="NZ_BONF01000011.1"/>
</dbReference>
<keyword evidence="2" id="KW-1185">Reference proteome</keyword>
<name>A0A8J3NIY3_9ACTN</name>
<accession>A0A8J3NIY3</accession>
<dbReference type="Proteomes" id="UP000601223">
    <property type="component" value="Unassembled WGS sequence"/>
</dbReference>
<protein>
    <submittedName>
        <fullName evidence="1">Uncharacterized protein</fullName>
    </submittedName>
</protein>
<gene>
    <name evidence="1" type="ORF">Cba03nite_22400</name>
</gene>
<organism evidence="1 2">
    <name type="scientific">Catellatospora bangladeshensis</name>
    <dbReference type="NCBI Taxonomy" id="310355"/>
    <lineage>
        <taxon>Bacteria</taxon>
        <taxon>Bacillati</taxon>
        <taxon>Actinomycetota</taxon>
        <taxon>Actinomycetes</taxon>
        <taxon>Micromonosporales</taxon>
        <taxon>Micromonosporaceae</taxon>
        <taxon>Catellatospora</taxon>
    </lineage>
</organism>
<comment type="caution">
    <text evidence="1">The sequence shown here is derived from an EMBL/GenBank/DDBJ whole genome shotgun (WGS) entry which is preliminary data.</text>
</comment>
<evidence type="ECO:0000313" key="1">
    <source>
        <dbReference type="EMBL" id="GIF80891.1"/>
    </source>
</evidence>
<proteinExistence type="predicted"/>